<dbReference type="SUPFAM" id="SSF55008">
    <property type="entry name" value="HMA, heavy metal-associated domain"/>
    <property type="match status" value="1"/>
</dbReference>
<evidence type="ECO:0000256" key="11">
    <source>
        <dbReference type="ARBA" id="ARBA00046351"/>
    </source>
</evidence>
<evidence type="ECO:0000256" key="7">
    <source>
        <dbReference type="ARBA" id="ARBA00037651"/>
    </source>
</evidence>
<evidence type="ECO:0000256" key="10">
    <source>
        <dbReference type="ARBA" id="ARBA00043201"/>
    </source>
</evidence>
<name>A0A6L2PUU6_COPFO</name>
<dbReference type="GO" id="GO:0016531">
    <property type="term" value="F:copper chaperone activity"/>
    <property type="evidence" value="ECO:0007669"/>
    <property type="project" value="TreeGrafter"/>
</dbReference>
<dbReference type="InParanoid" id="A0A6L2PUU6"/>
<evidence type="ECO:0000256" key="8">
    <source>
        <dbReference type="ARBA" id="ARBA00038171"/>
    </source>
</evidence>
<evidence type="ECO:0000313" key="13">
    <source>
        <dbReference type="EMBL" id="GFG35974.1"/>
    </source>
</evidence>
<keyword evidence="4" id="KW-0186">Copper</keyword>
<evidence type="ECO:0000256" key="1">
    <source>
        <dbReference type="ARBA" id="ARBA00022448"/>
    </source>
</evidence>
<dbReference type="InterPro" id="IPR006121">
    <property type="entry name" value="HMA_dom"/>
</dbReference>
<dbReference type="Pfam" id="PF00403">
    <property type="entry name" value="HMA"/>
    <property type="match status" value="1"/>
</dbReference>
<dbReference type="PANTHER" id="PTHR46365">
    <property type="entry name" value="COPPER TRANSPORT PROTEIN ATOX1"/>
    <property type="match status" value="1"/>
</dbReference>
<organism evidence="13 14">
    <name type="scientific">Coptotermes formosanus</name>
    <name type="common">Formosan subterranean termite</name>
    <dbReference type="NCBI Taxonomy" id="36987"/>
    <lineage>
        <taxon>Eukaryota</taxon>
        <taxon>Metazoa</taxon>
        <taxon>Ecdysozoa</taxon>
        <taxon>Arthropoda</taxon>
        <taxon>Hexapoda</taxon>
        <taxon>Insecta</taxon>
        <taxon>Pterygota</taxon>
        <taxon>Neoptera</taxon>
        <taxon>Polyneoptera</taxon>
        <taxon>Dictyoptera</taxon>
        <taxon>Blattodea</taxon>
        <taxon>Blattoidea</taxon>
        <taxon>Termitoidae</taxon>
        <taxon>Rhinotermitidae</taxon>
        <taxon>Coptotermes</taxon>
    </lineage>
</organism>
<dbReference type="PANTHER" id="PTHR46365:SF1">
    <property type="entry name" value="COPPER TRANSPORT PROTEIN ATOX1"/>
    <property type="match status" value="1"/>
</dbReference>
<proteinExistence type="inferred from homology"/>
<evidence type="ECO:0000313" key="14">
    <source>
        <dbReference type="Proteomes" id="UP000502823"/>
    </source>
</evidence>
<evidence type="ECO:0000256" key="3">
    <source>
        <dbReference type="ARBA" id="ARBA00022796"/>
    </source>
</evidence>
<sequence>MAAQVHEFKVAMTCTGCFSSVEKVLQKLKDKGAENFKILLEDQTVLVSSTLPTEQLLETTTKTGEEITSVGVKQ</sequence>
<dbReference type="Gene3D" id="3.30.70.100">
    <property type="match status" value="1"/>
</dbReference>
<comment type="similarity">
    <text evidence="8">Belongs to the ATX1 family.</text>
</comment>
<dbReference type="InterPro" id="IPR051881">
    <property type="entry name" value="Copper_transport_ATOX1-like"/>
</dbReference>
<dbReference type="GO" id="GO:0006825">
    <property type="term" value="P:copper ion transport"/>
    <property type="evidence" value="ECO:0007669"/>
    <property type="project" value="UniProtKB-KW"/>
</dbReference>
<keyword evidence="3" id="KW-0187">Copper transport</keyword>
<dbReference type="PROSITE" id="PS50846">
    <property type="entry name" value="HMA_2"/>
    <property type="match status" value="1"/>
</dbReference>
<dbReference type="AlphaFoldDB" id="A0A6L2PUU6"/>
<keyword evidence="2" id="KW-0479">Metal-binding</keyword>
<keyword evidence="5" id="KW-0406">Ion transport</keyword>
<dbReference type="EMBL" id="BLKM01000588">
    <property type="protein sequence ID" value="GFG35974.1"/>
    <property type="molecule type" value="Genomic_DNA"/>
</dbReference>
<comment type="caution">
    <text evidence="13">The sequence shown here is derived from an EMBL/GenBank/DDBJ whole genome shotgun (WGS) entry which is preliminary data.</text>
</comment>
<feature type="domain" description="HMA" evidence="12">
    <location>
        <begin position="3"/>
        <end position="68"/>
    </location>
</feature>
<dbReference type="CDD" id="cd00371">
    <property type="entry name" value="HMA"/>
    <property type="match status" value="1"/>
</dbReference>
<evidence type="ECO:0000256" key="5">
    <source>
        <dbReference type="ARBA" id="ARBA00023065"/>
    </source>
</evidence>
<comment type="subunit">
    <text evidence="11">Homodimer. Interacts with ATP7B. Interacts with ATP7A. Interacts (via dimer form) with SLC31A1 (via C-terminal domain); this interaction improves ATOX1 stability and controls intracellular Cu(I) levels.</text>
</comment>
<evidence type="ECO:0000256" key="4">
    <source>
        <dbReference type="ARBA" id="ARBA00023008"/>
    </source>
</evidence>
<dbReference type="GO" id="GO:0046872">
    <property type="term" value="F:metal ion binding"/>
    <property type="evidence" value="ECO:0007669"/>
    <property type="project" value="UniProtKB-KW"/>
</dbReference>
<dbReference type="OrthoDB" id="689350at2759"/>
<keyword evidence="6" id="KW-0143">Chaperone</keyword>
<evidence type="ECO:0000256" key="9">
    <source>
        <dbReference type="ARBA" id="ARBA00040962"/>
    </source>
</evidence>
<protein>
    <recommendedName>
        <fullName evidence="9">Copper transport protein ATOX1</fullName>
    </recommendedName>
    <alternativeName>
        <fullName evidence="10">Metal transport protein ATX1</fullName>
    </alternativeName>
</protein>
<comment type="function">
    <text evidence="7">Binds and deliver cytosolic copper to the copper ATPase proteins. May be important in cellular antioxidant defense.</text>
</comment>
<dbReference type="GO" id="GO:0005829">
    <property type="term" value="C:cytosol"/>
    <property type="evidence" value="ECO:0007669"/>
    <property type="project" value="TreeGrafter"/>
</dbReference>
<reference evidence="14" key="1">
    <citation type="submission" date="2020-01" db="EMBL/GenBank/DDBJ databases">
        <title>Draft genome sequence of the Termite Coptotermes fromosanus.</title>
        <authorList>
            <person name="Itakura S."/>
            <person name="Yosikawa Y."/>
            <person name="Umezawa K."/>
        </authorList>
    </citation>
    <scope>NUCLEOTIDE SEQUENCE [LARGE SCALE GENOMIC DNA]</scope>
</reference>
<dbReference type="Proteomes" id="UP000502823">
    <property type="component" value="Unassembled WGS sequence"/>
</dbReference>
<evidence type="ECO:0000256" key="6">
    <source>
        <dbReference type="ARBA" id="ARBA00023186"/>
    </source>
</evidence>
<evidence type="ECO:0000259" key="12">
    <source>
        <dbReference type="PROSITE" id="PS50846"/>
    </source>
</evidence>
<dbReference type="InterPro" id="IPR036163">
    <property type="entry name" value="HMA_dom_sf"/>
</dbReference>
<dbReference type="FunCoup" id="A0A6L2PUU6">
    <property type="interactions" value="975"/>
</dbReference>
<evidence type="ECO:0000256" key="2">
    <source>
        <dbReference type="ARBA" id="ARBA00022723"/>
    </source>
</evidence>
<gene>
    <name evidence="13" type="ORF">Cfor_03557</name>
</gene>
<keyword evidence="14" id="KW-1185">Reference proteome</keyword>
<accession>A0A6L2PUU6</accession>
<keyword evidence="1" id="KW-0813">Transport</keyword>